<dbReference type="GO" id="GO:0005524">
    <property type="term" value="F:ATP binding"/>
    <property type="evidence" value="ECO:0007669"/>
    <property type="project" value="UniProtKB-KW"/>
</dbReference>
<keyword evidence="2" id="KW-1003">Cell membrane</keyword>
<dbReference type="AlphaFoldDB" id="A0A2U2BMQ1"/>
<evidence type="ECO:0000259" key="5">
    <source>
        <dbReference type="PROSITE" id="PS50893"/>
    </source>
</evidence>
<accession>A0A2U2BMQ1</accession>
<keyword evidence="3" id="KW-0547">Nucleotide-binding</keyword>
<keyword evidence="2" id="KW-0472">Membrane</keyword>
<dbReference type="EMBL" id="CP095873">
    <property type="protein sequence ID" value="UPL22439.1"/>
    <property type="molecule type" value="Genomic_DNA"/>
</dbReference>
<reference evidence="6 8" key="1">
    <citation type="submission" date="2018-05" db="EMBL/GenBank/DDBJ databases">
        <title>Genome Sequence of an Efficient Indole-Degrading Bacterium, Alcaligenes sp.YBY.</title>
        <authorList>
            <person name="Yang B."/>
        </authorList>
    </citation>
    <scope>NUCLEOTIDE SEQUENCE [LARGE SCALE GENOMIC DNA]</scope>
    <source>
        <strain evidence="6 8">YBY</strain>
    </source>
</reference>
<dbReference type="PANTHER" id="PTHR45772:SF9">
    <property type="entry name" value="CONSERVED COMPONENT OF ABC TRANSPORTER FOR NATURAL AMINO ACIDS"/>
    <property type="match status" value="1"/>
</dbReference>
<dbReference type="InterPro" id="IPR051120">
    <property type="entry name" value="ABC_AA/LPS_Transport"/>
</dbReference>
<dbReference type="OrthoDB" id="8716732at2"/>
<evidence type="ECO:0000256" key="2">
    <source>
        <dbReference type="ARBA" id="ARBA00022475"/>
    </source>
</evidence>
<dbReference type="RefSeq" id="WP_009459230.1">
    <property type="nucleotide sequence ID" value="NZ_CAXOJJ010000005.1"/>
</dbReference>
<dbReference type="EMBL" id="QEXO01000001">
    <property type="protein sequence ID" value="PWE15294.1"/>
    <property type="molecule type" value="Genomic_DNA"/>
</dbReference>
<protein>
    <submittedName>
        <fullName evidence="6">ABC transporter ATP-binding protein</fullName>
    </submittedName>
</protein>
<evidence type="ECO:0000313" key="8">
    <source>
        <dbReference type="Proteomes" id="UP000245216"/>
    </source>
</evidence>
<organism evidence="6 8">
    <name type="scientific">Alcaligenes faecalis</name>
    <dbReference type="NCBI Taxonomy" id="511"/>
    <lineage>
        <taxon>Bacteria</taxon>
        <taxon>Pseudomonadati</taxon>
        <taxon>Pseudomonadota</taxon>
        <taxon>Betaproteobacteria</taxon>
        <taxon>Burkholderiales</taxon>
        <taxon>Alcaligenaceae</taxon>
        <taxon>Alcaligenes</taxon>
    </lineage>
</organism>
<reference evidence="7" key="3">
    <citation type="submission" date="2022-04" db="EMBL/GenBank/DDBJ databases">
        <title>Genomic mining of Alcaligenes faecalis D334 producing ectoin and derivatives.</title>
        <authorList>
            <person name="Doan V.T."/>
            <person name="Quach N.T."/>
            <person name="Vu T.-H.-N."/>
            <person name="Phi Q.-T."/>
        </authorList>
    </citation>
    <scope>NUCLEOTIDE SEQUENCE</scope>
    <source>
        <strain evidence="7">D334</strain>
    </source>
</reference>
<keyword evidence="4 6" id="KW-0067">ATP-binding</keyword>
<keyword evidence="1" id="KW-0813">Transport</keyword>
<evidence type="ECO:0000256" key="1">
    <source>
        <dbReference type="ARBA" id="ARBA00022448"/>
    </source>
</evidence>
<dbReference type="InterPro" id="IPR003439">
    <property type="entry name" value="ABC_transporter-like_ATP-bd"/>
</dbReference>
<evidence type="ECO:0000313" key="6">
    <source>
        <dbReference type="EMBL" id="PWE15294.1"/>
    </source>
</evidence>
<dbReference type="Proteomes" id="UP000830925">
    <property type="component" value="Chromosome"/>
</dbReference>
<dbReference type="PANTHER" id="PTHR45772">
    <property type="entry name" value="CONSERVED COMPONENT OF ABC TRANSPORTER FOR NATURAL AMINO ACIDS-RELATED"/>
    <property type="match status" value="1"/>
</dbReference>
<dbReference type="STRING" id="511.UZ73_04170"/>
<dbReference type="GO" id="GO:0016887">
    <property type="term" value="F:ATP hydrolysis activity"/>
    <property type="evidence" value="ECO:0007669"/>
    <property type="project" value="InterPro"/>
</dbReference>
<dbReference type="KEGG" id="afa:UZ73_04170"/>
<dbReference type="Proteomes" id="UP000245216">
    <property type="component" value="Unassembled WGS sequence"/>
</dbReference>
<dbReference type="SMART" id="SM00382">
    <property type="entry name" value="AAA"/>
    <property type="match status" value="1"/>
</dbReference>
<reference evidence="6 8" key="2">
    <citation type="submission" date="2018-05" db="EMBL/GenBank/DDBJ databases">
        <authorList>
            <person name="Lanie J.A."/>
            <person name="Ng W.-L."/>
            <person name="Kazmierczak K.M."/>
            <person name="Andrzejewski T.M."/>
            <person name="Davidsen T.M."/>
            <person name="Wayne K.J."/>
            <person name="Tettelin H."/>
            <person name="Glass J.I."/>
            <person name="Rusch D."/>
            <person name="Podicherti R."/>
            <person name="Tsui H.-C.T."/>
            <person name="Winkler M.E."/>
        </authorList>
    </citation>
    <scope>NUCLEOTIDE SEQUENCE [LARGE SCALE GENOMIC DNA]</scope>
    <source>
        <strain evidence="6 8">YBY</strain>
    </source>
</reference>
<dbReference type="Pfam" id="PF00005">
    <property type="entry name" value="ABC_tran"/>
    <property type="match status" value="1"/>
</dbReference>
<evidence type="ECO:0000256" key="3">
    <source>
        <dbReference type="ARBA" id="ARBA00022741"/>
    </source>
</evidence>
<evidence type="ECO:0000256" key="4">
    <source>
        <dbReference type="ARBA" id="ARBA00022840"/>
    </source>
</evidence>
<dbReference type="CDD" id="cd03219">
    <property type="entry name" value="ABC_Mj1267_LivG_branched"/>
    <property type="match status" value="1"/>
</dbReference>
<dbReference type="InterPro" id="IPR003593">
    <property type="entry name" value="AAA+_ATPase"/>
</dbReference>
<dbReference type="GeneID" id="96774274"/>
<dbReference type="SUPFAM" id="SSF52540">
    <property type="entry name" value="P-loop containing nucleoside triphosphate hydrolases"/>
    <property type="match status" value="1"/>
</dbReference>
<feature type="domain" description="ABC transporter" evidence="5">
    <location>
        <begin position="7"/>
        <end position="236"/>
    </location>
</feature>
<dbReference type="PROSITE" id="PS50893">
    <property type="entry name" value="ABC_TRANSPORTER_2"/>
    <property type="match status" value="1"/>
</dbReference>
<evidence type="ECO:0000313" key="7">
    <source>
        <dbReference type="EMBL" id="UPL22439.1"/>
    </source>
</evidence>
<dbReference type="GO" id="GO:0005886">
    <property type="term" value="C:plasma membrane"/>
    <property type="evidence" value="ECO:0007669"/>
    <property type="project" value="TreeGrafter"/>
</dbReference>
<gene>
    <name evidence="6" type="ORF">DF183_00695</name>
    <name evidence="7" type="ORF">MXF72_04980</name>
</gene>
<sequence length="249" mass="26933">MSQSPLISAKGLCKQFGAVHAARDMTVDIHAQTITGLIGTNGAGKTTFVNMLTGYMKPDSGNIFFAGREITGLPPREVTRMGIARSFQIPQLFTSLNALENVEIALGVAKQPLSEASAILERFGLSAFAQSQAGTLPEGIRKLLDIALAMVAQPKVLLLDEPTSGVASDEKFEVMDRVMKVVRDAGVTVLFVEHDMEIVRRYSDRVLAFYDGTILANGTPDEVLAHEQVREYIIGEPVGRNKQEADNAA</sequence>
<name>A0A2U2BMQ1_ALCFA</name>
<dbReference type="InterPro" id="IPR027417">
    <property type="entry name" value="P-loop_NTPase"/>
</dbReference>
<proteinExistence type="predicted"/>
<dbReference type="Gene3D" id="3.40.50.300">
    <property type="entry name" value="P-loop containing nucleotide triphosphate hydrolases"/>
    <property type="match status" value="1"/>
</dbReference>